<keyword evidence="4" id="KW-1133">Transmembrane helix</keyword>
<dbReference type="Proteomes" id="UP000017429">
    <property type="component" value="Chromosome"/>
</dbReference>
<dbReference type="RefSeq" id="WP_023275920.1">
    <property type="nucleotide sequence ID" value="NZ_CP097562.1"/>
</dbReference>
<dbReference type="Pfam" id="PF18911">
    <property type="entry name" value="PKD_4"/>
    <property type="match status" value="4"/>
</dbReference>
<dbReference type="EMBL" id="CP097562">
    <property type="protein sequence ID" value="USF24544.1"/>
    <property type="molecule type" value="Genomic_DNA"/>
</dbReference>
<evidence type="ECO:0000313" key="7">
    <source>
        <dbReference type="Proteomes" id="UP000017429"/>
    </source>
</evidence>
<dbReference type="GO" id="GO:0006816">
    <property type="term" value="P:calcium ion transport"/>
    <property type="evidence" value="ECO:0007669"/>
    <property type="project" value="TreeGrafter"/>
</dbReference>
<dbReference type="CDD" id="cd00146">
    <property type="entry name" value="PKD"/>
    <property type="match status" value="3"/>
</dbReference>
<name>V2PZF9_9BACT</name>
<dbReference type="GO" id="GO:0005886">
    <property type="term" value="C:plasma membrane"/>
    <property type="evidence" value="ECO:0007669"/>
    <property type="project" value="TreeGrafter"/>
</dbReference>
<dbReference type="SMART" id="SM00089">
    <property type="entry name" value="PKD"/>
    <property type="match status" value="4"/>
</dbReference>
<protein>
    <submittedName>
        <fullName evidence="6">Uncharacterized protein</fullName>
    </submittedName>
</protein>
<dbReference type="InterPro" id="IPR022409">
    <property type="entry name" value="PKD/Chitinase_dom"/>
</dbReference>
<dbReference type="AlphaFoldDB" id="V2PZF9"/>
<dbReference type="PROSITE" id="PS51257">
    <property type="entry name" value="PROKAR_LIPOPROTEIN"/>
    <property type="match status" value="1"/>
</dbReference>
<dbReference type="InterPro" id="IPR013783">
    <property type="entry name" value="Ig-like_fold"/>
</dbReference>
<evidence type="ECO:0000313" key="6">
    <source>
        <dbReference type="EMBL" id="USF24544.1"/>
    </source>
</evidence>
<sequence length="773" mass="87885">MKLFFKNLKQYQLKTIPKLIILSLAVVITAFMYACDKGTDSVDFEHYLDANDRRIVHFNAKGKSDYGDFEYQWQFGDGSVGTGKEITHEFGDFGKFTVILTATIEKSNIETSIVKEIEVVIPKITGLDFEVTPDKKNPRLYNFRAVSNTDYGNIEYDWDFGDGMTTSGDNVQYGFEYFGDYEVSLKATISEYEKVSSVSKQFVKVAAPSITRLDIYAVQDDYNPFLYHFKPIAESSWGTLAYEWSFGDGKYAYDEEVQNIYSNYASYAVKVKATIKETGTVKELVKTIEVEQPIFKHYEITYTVDPNDPLKVYFTIENKDGESEDMSQQDSFRWEFSDGNTASGLRVNYRYESYGEKTVYVTLRTAQQTQKTLTKTFTLETPAIKNIKPSGKPSYKAGNIVQYNVVADSEFEDEIEYKWEFNDGTIKSGRIVERDMSYWADIEAGTPGQIKEEVYVTASIPRLNVKVRDLYEIYVIKPSIKNVGINCVNNGYVTNEFICSPNDNGTFPTIAGGGGGKIEYEWVFNGQSYNGANQRFKVDSLAEYPLTLIATIENTNITKQDRISLKTVGKEPYISCYTQPVEDTAENALLTTCTPTYDTNFYTNVRIKWDFGDGSQPYNTLDREKQTHRYKKAGVYPVKITFLSTQSGNEKMYAETEALAMVKPVASGRIWKSSYQTGGANKCGNIYYYFYRGYFDNNFHLFNQDDFTITNEFNASGSCECQGVKGTNNVWYSNGKEIQGGCWGNYNSQTIKTTICKKGTTNIDYECVSNFDN</sequence>
<organism evidence="6 7">
    <name type="scientific">Mucispirillum schaedleri ASF457</name>
    <dbReference type="NCBI Taxonomy" id="1379858"/>
    <lineage>
        <taxon>Bacteria</taxon>
        <taxon>Pseudomonadati</taxon>
        <taxon>Deferribacterota</taxon>
        <taxon>Deferribacteres</taxon>
        <taxon>Deferribacterales</taxon>
        <taxon>Mucispirillaceae</taxon>
        <taxon>Mucispirillum</taxon>
    </lineage>
</organism>
<dbReference type="PROSITE" id="PS50093">
    <property type="entry name" value="PKD"/>
    <property type="match status" value="5"/>
</dbReference>
<dbReference type="InterPro" id="IPR000601">
    <property type="entry name" value="PKD_dom"/>
</dbReference>
<accession>V2PZF9</accession>
<evidence type="ECO:0000256" key="1">
    <source>
        <dbReference type="ARBA" id="ARBA00004141"/>
    </source>
</evidence>
<dbReference type="KEGG" id="msch:N508_001632"/>
<evidence type="ECO:0000256" key="5">
    <source>
        <dbReference type="ARBA" id="ARBA00023136"/>
    </source>
</evidence>
<keyword evidence="3" id="KW-0677">Repeat</keyword>
<evidence type="ECO:0000256" key="2">
    <source>
        <dbReference type="ARBA" id="ARBA00022692"/>
    </source>
</evidence>
<reference evidence="6" key="1">
    <citation type="journal article" date="2014" name="Genome Announc.">
        <title>Draft genome sequences of the altered schaedler flora, a defined bacterial community from gnotobiotic mice.</title>
        <authorList>
            <person name="Wannemuehler M.J."/>
            <person name="Overstreet A.M."/>
            <person name="Ward D.V."/>
            <person name="Phillips G.J."/>
        </authorList>
    </citation>
    <scope>NUCLEOTIDE SEQUENCE</scope>
    <source>
        <strain evidence="6">ASF457</strain>
    </source>
</reference>
<keyword evidence="2" id="KW-0812">Transmembrane</keyword>
<dbReference type="GO" id="GO:0005261">
    <property type="term" value="F:monoatomic cation channel activity"/>
    <property type="evidence" value="ECO:0007669"/>
    <property type="project" value="TreeGrafter"/>
</dbReference>
<keyword evidence="7" id="KW-1185">Reference proteome</keyword>
<comment type="subcellular location">
    <subcellularLocation>
        <location evidence="1">Membrane</location>
        <topology evidence="1">Multi-pass membrane protein</topology>
    </subcellularLocation>
</comment>
<reference evidence="6" key="2">
    <citation type="submission" date="2022-05" db="EMBL/GenBank/DDBJ databases">
        <authorList>
            <person name="Proctor A.L."/>
            <person name="Phillips G.J."/>
            <person name="Wannemuehler M.J."/>
        </authorList>
    </citation>
    <scope>NUCLEOTIDE SEQUENCE</scope>
    <source>
        <strain evidence="6">ASF457</strain>
    </source>
</reference>
<keyword evidence="5" id="KW-0472">Membrane</keyword>
<evidence type="ECO:0000256" key="4">
    <source>
        <dbReference type="ARBA" id="ARBA00022989"/>
    </source>
</evidence>
<dbReference type="PANTHER" id="PTHR46730:SF1">
    <property type="entry name" value="PLAT DOMAIN-CONTAINING PROTEIN"/>
    <property type="match status" value="1"/>
</dbReference>
<dbReference type="eggNOG" id="COG3291">
    <property type="taxonomic scope" value="Bacteria"/>
</dbReference>
<reference evidence="6" key="3">
    <citation type="submission" date="2022-06" db="EMBL/GenBank/DDBJ databases">
        <title>Resources to Facilitate Use of the Altered Schaedler Flora (ASF) Mouse Model to Study Microbiome Function.</title>
        <authorList>
            <person name="Proctor A."/>
            <person name="Parvinroo S."/>
            <person name="Richie T."/>
            <person name="Jia X."/>
            <person name="Lee S.T.M."/>
            <person name="Karp P.D."/>
            <person name="Paley S."/>
            <person name="Kostic A.D."/>
            <person name="Pierre J.F."/>
            <person name="Wannemuehler M.J."/>
            <person name="Phillips G.J."/>
        </authorList>
    </citation>
    <scope>NUCLEOTIDE SEQUENCE</scope>
    <source>
        <strain evidence="6">ASF457</strain>
    </source>
</reference>
<gene>
    <name evidence="6" type="ORF">N508_001632</name>
</gene>
<dbReference type="OrthoDB" id="9802683at2"/>
<proteinExistence type="predicted"/>
<dbReference type="PANTHER" id="PTHR46730">
    <property type="entry name" value="POLYCYSTIN-1"/>
    <property type="match status" value="1"/>
</dbReference>
<dbReference type="SUPFAM" id="SSF49299">
    <property type="entry name" value="PKD domain"/>
    <property type="match status" value="5"/>
</dbReference>
<dbReference type="InterPro" id="IPR035986">
    <property type="entry name" value="PKD_dom_sf"/>
</dbReference>
<dbReference type="Gene3D" id="2.60.40.10">
    <property type="entry name" value="Immunoglobulins"/>
    <property type="match status" value="5"/>
</dbReference>
<evidence type="ECO:0000256" key="3">
    <source>
        <dbReference type="ARBA" id="ARBA00022737"/>
    </source>
</evidence>